<dbReference type="Proteomes" id="UP001652625">
    <property type="component" value="Chromosome 01"/>
</dbReference>
<evidence type="ECO:0000313" key="3">
    <source>
        <dbReference type="Proteomes" id="UP001652625"/>
    </source>
</evidence>
<keyword evidence="3" id="KW-1185">Reference proteome</keyword>
<feature type="coiled-coil region" evidence="1">
    <location>
        <begin position="133"/>
        <end position="208"/>
    </location>
</feature>
<evidence type="ECO:0000256" key="1">
    <source>
        <dbReference type="SAM" id="Coils"/>
    </source>
</evidence>
<organism evidence="3 4">
    <name type="scientific">Hydra vulgaris</name>
    <name type="common">Hydra</name>
    <name type="synonym">Hydra attenuata</name>
    <dbReference type="NCBI Taxonomy" id="6087"/>
    <lineage>
        <taxon>Eukaryota</taxon>
        <taxon>Metazoa</taxon>
        <taxon>Cnidaria</taxon>
        <taxon>Hydrozoa</taxon>
        <taxon>Hydroidolina</taxon>
        <taxon>Anthoathecata</taxon>
        <taxon>Aplanulata</taxon>
        <taxon>Hydridae</taxon>
        <taxon>Hydra</taxon>
    </lineage>
</organism>
<keyword evidence="1" id="KW-0175">Coiled coil</keyword>
<dbReference type="Pfam" id="PF21355">
    <property type="entry name" value="TRAF-mep_MATH"/>
    <property type="match status" value="1"/>
</dbReference>
<dbReference type="InterPro" id="IPR049342">
    <property type="entry name" value="TRAF1-6_MATH_dom"/>
</dbReference>
<reference evidence="4" key="2">
    <citation type="submission" date="2025-08" db="UniProtKB">
        <authorList>
            <consortium name="RefSeq"/>
        </authorList>
    </citation>
    <scope>IDENTIFICATION</scope>
</reference>
<evidence type="ECO:0000259" key="2">
    <source>
        <dbReference type="Pfam" id="PF21355"/>
    </source>
</evidence>
<dbReference type="GeneID" id="136074691"/>
<reference evidence="3" key="1">
    <citation type="submission" date="2025-05" db="UniProtKB">
        <authorList>
            <consortium name="RefSeq"/>
        </authorList>
    </citation>
    <scope>NUCLEOTIDE SEQUENCE [LARGE SCALE GENOMIC DNA]</scope>
</reference>
<proteinExistence type="predicted"/>
<dbReference type="RefSeq" id="XP_065643104.1">
    <property type="nucleotide sequence ID" value="XM_065787032.1"/>
</dbReference>
<accession>A0ABM4B2S2</accession>
<dbReference type="Gene3D" id="2.60.210.10">
    <property type="entry name" value="Apoptosis, Tumor Necrosis Factor Receptor Associated Protein 2, Chain A"/>
    <property type="match status" value="1"/>
</dbReference>
<protein>
    <submittedName>
        <fullName evidence="4">TNF receptor-associated factor 3-like</fullName>
    </submittedName>
</protein>
<sequence>MSTILFPCCFCEVEFTMEDLMNHQLLCSTEQYDHECFNCKKKVKDLLNHECDNEFIEVLHKICSFCNTAVNNKDYYEHSVICFNDYKEQQKIYIERIVQDENKNLNYLNLTINHIMKGLKTQQEILIKHVVESKTKSNKETEQEQDIKKLQEENIKLYEIIEKTNKEMTDLNSLVYDNMLILANQDGFQKLNNEITKLNQIVEENSAEFLKLKKMFESSKKNNVTQHTFKDIQIIKLDQMILRLLSDEPYYSEPIYTPEGYHYRMKILTRSTNENNVAIYFQILRGEVDEALKWPFNKKIICSLRNKEKYFAHTIANDNYKQT</sequence>
<dbReference type="SUPFAM" id="SSF49599">
    <property type="entry name" value="TRAF domain-like"/>
    <property type="match status" value="1"/>
</dbReference>
<feature type="domain" description="TRAF1-6 MATH" evidence="2">
    <location>
        <begin position="250"/>
        <end position="310"/>
    </location>
</feature>
<name>A0ABM4B2S2_HYDVU</name>
<evidence type="ECO:0000313" key="4">
    <source>
        <dbReference type="RefSeq" id="XP_065643104.1"/>
    </source>
</evidence>
<gene>
    <name evidence="4" type="primary">LOC136074691</name>
</gene>
<dbReference type="InterPro" id="IPR008974">
    <property type="entry name" value="TRAF-like"/>
</dbReference>